<feature type="compositionally biased region" description="Basic residues" evidence="1">
    <location>
        <begin position="131"/>
        <end position="141"/>
    </location>
</feature>
<dbReference type="AlphaFoldDB" id="A0A0B6Z8Q0"/>
<feature type="compositionally biased region" description="Polar residues" evidence="1">
    <location>
        <begin position="69"/>
        <end position="98"/>
    </location>
</feature>
<feature type="non-terminal residue" evidence="2">
    <location>
        <position position="141"/>
    </location>
</feature>
<evidence type="ECO:0000256" key="1">
    <source>
        <dbReference type="SAM" id="MobiDB-lite"/>
    </source>
</evidence>
<sequence>LLQEQEHKRTKATVDQEKLRKIELQDEQLAHIMQEQEKLRQKKAKERHRARKEVALRQTSAESMPLGASANSVNQQRQLQQIPSNSISASIPLSNSGHSRYRSSSYTKACDSPPSPPSSTPPQHLSSDRAKKGHRQPNRLP</sequence>
<name>A0A0B6Z8Q0_9EUPU</name>
<protein>
    <submittedName>
        <fullName evidence="2">Uncharacterized protein</fullName>
    </submittedName>
</protein>
<evidence type="ECO:0000313" key="2">
    <source>
        <dbReference type="EMBL" id="CEK64085.1"/>
    </source>
</evidence>
<proteinExistence type="predicted"/>
<feature type="compositionally biased region" description="Basic residues" evidence="1">
    <location>
        <begin position="40"/>
        <end position="51"/>
    </location>
</feature>
<gene>
    <name evidence="2" type="primary">ORF50569</name>
</gene>
<organism evidence="2">
    <name type="scientific">Arion vulgaris</name>
    <dbReference type="NCBI Taxonomy" id="1028688"/>
    <lineage>
        <taxon>Eukaryota</taxon>
        <taxon>Metazoa</taxon>
        <taxon>Spiralia</taxon>
        <taxon>Lophotrochozoa</taxon>
        <taxon>Mollusca</taxon>
        <taxon>Gastropoda</taxon>
        <taxon>Heterobranchia</taxon>
        <taxon>Euthyneura</taxon>
        <taxon>Panpulmonata</taxon>
        <taxon>Eupulmonata</taxon>
        <taxon>Stylommatophora</taxon>
        <taxon>Helicina</taxon>
        <taxon>Arionoidea</taxon>
        <taxon>Arionidae</taxon>
        <taxon>Arion</taxon>
    </lineage>
</organism>
<feature type="non-terminal residue" evidence="2">
    <location>
        <position position="1"/>
    </location>
</feature>
<accession>A0A0B6Z8Q0</accession>
<feature type="region of interest" description="Disordered" evidence="1">
    <location>
        <begin position="37"/>
        <end position="141"/>
    </location>
</feature>
<reference evidence="2" key="1">
    <citation type="submission" date="2014-12" db="EMBL/GenBank/DDBJ databases">
        <title>Insight into the proteome of Arion vulgaris.</title>
        <authorList>
            <person name="Aradska J."/>
            <person name="Bulat T."/>
            <person name="Smidak R."/>
            <person name="Sarate P."/>
            <person name="Gangsoo J."/>
            <person name="Sialana F."/>
            <person name="Bilban M."/>
            <person name="Lubec G."/>
        </authorList>
    </citation>
    <scope>NUCLEOTIDE SEQUENCE</scope>
    <source>
        <tissue evidence="2">Skin</tissue>
    </source>
</reference>
<dbReference type="EMBL" id="HACG01017220">
    <property type="protein sequence ID" value="CEK64085.1"/>
    <property type="molecule type" value="Transcribed_RNA"/>
</dbReference>